<comment type="catalytic activity">
    <reaction evidence="9 10">
        <text>(R)-pantoate + NADP(+) = 2-dehydropantoate + NADPH + H(+)</text>
        <dbReference type="Rhea" id="RHEA:16233"/>
        <dbReference type="ChEBI" id="CHEBI:11561"/>
        <dbReference type="ChEBI" id="CHEBI:15378"/>
        <dbReference type="ChEBI" id="CHEBI:15980"/>
        <dbReference type="ChEBI" id="CHEBI:57783"/>
        <dbReference type="ChEBI" id="CHEBI:58349"/>
        <dbReference type="EC" id="1.1.1.169"/>
    </reaction>
</comment>
<evidence type="ECO:0000256" key="11">
    <source>
        <dbReference type="SAM" id="MobiDB-lite"/>
    </source>
</evidence>
<evidence type="ECO:0000259" key="13">
    <source>
        <dbReference type="Pfam" id="PF08546"/>
    </source>
</evidence>
<proteinExistence type="inferred from homology"/>
<organism evidence="14 15">
    <name type="scientific">Methylobacterium terrae</name>
    <dbReference type="NCBI Taxonomy" id="2202827"/>
    <lineage>
        <taxon>Bacteria</taxon>
        <taxon>Pseudomonadati</taxon>
        <taxon>Pseudomonadota</taxon>
        <taxon>Alphaproteobacteria</taxon>
        <taxon>Hyphomicrobiales</taxon>
        <taxon>Methylobacteriaceae</taxon>
        <taxon>Methylobacterium</taxon>
    </lineage>
</organism>
<accession>A0A2U8WKX6</accession>
<dbReference type="InterPro" id="IPR008927">
    <property type="entry name" value="6-PGluconate_DH-like_C_sf"/>
</dbReference>
<dbReference type="Gene3D" id="1.10.1040.10">
    <property type="entry name" value="N-(1-d-carboxylethyl)-l-norvaline Dehydrogenase, domain 2"/>
    <property type="match status" value="1"/>
</dbReference>
<evidence type="ECO:0000256" key="7">
    <source>
        <dbReference type="ARBA" id="ARBA00023002"/>
    </source>
</evidence>
<dbReference type="InterPro" id="IPR013328">
    <property type="entry name" value="6PGD_dom2"/>
</dbReference>
<dbReference type="SUPFAM" id="SSF51735">
    <property type="entry name" value="NAD(P)-binding Rossmann-fold domains"/>
    <property type="match status" value="1"/>
</dbReference>
<keyword evidence="5 10" id="KW-0566">Pantothenate biosynthesis</keyword>
<comment type="similarity">
    <text evidence="2 10">Belongs to the ketopantoate reductase family.</text>
</comment>
<comment type="function">
    <text evidence="10">Catalyzes the NADPH-dependent reduction of ketopantoate into pantoic acid.</text>
</comment>
<dbReference type="InterPro" id="IPR013752">
    <property type="entry name" value="KPA_reductase"/>
</dbReference>
<evidence type="ECO:0000256" key="2">
    <source>
        <dbReference type="ARBA" id="ARBA00007870"/>
    </source>
</evidence>
<dbReference type="SUPFAM" id="SSF48179">
    <property type="entry name" value="6-phosphogluconate dehydrogenase C-terminal domain-like"/>
    <property type="match status" value="1"/>
</dbReference>
<keyword evidence="7 10" id="KW-0560">Oxidoreductase</keyword>
<evidence type="ECO:0000259" key="12">
    <source>
        <dbReference type="Pfam" id="PF02558"/>
    </source>
</evidence>
<comment type="pathway">
    <text evidence="1 10">Cofactor biosynthesis; (R)-pantothenate biosynthesis; (R)-pantoate from 3-methyl-2-oxobutanoate: step 2/2.</text>
</comment>
<dbReference type="NCBIfam" id="TIGR00745">
    <property type="entry name" value="apbA_panE"/>
    <property type="match status" value="1"/>
</dbReference>
<dbReference type="GO" id="GO:0015940">
    <property type="term" value="P:pantothenate biosynthetic process"/>
    <property type="evidence" value="ECO:0007669"/>
    <property type="project" value="UniProtKB-UniPathway"/>
</dbReference>
<dbReference type="InterPro" id="IPR036291">
    <property type="entry name" value="NAD(P)-bd_dom_sf"/>
</dbReference>
<feature type="domain" description="Ketopantoate reductase C-terminal" evidence="13">
    <location>
        <begin position="206"/>
        <end position="325"/>
    </location>
</feature>
<name>A0A2U8WKX6_9HYPH</name>
<sequence>MHGHPASVPPSRGTGAGLRSDLERSSRASGTMADGTRQAGSVAVIGSGGIGGYLAGALERAGRDVTLCVRTPFDHLVVTDASGEREVPVRIVADPNEVGAADWVLVTTKAQDTASAEPWFRTLVGPGTRVVVVQNGVGQAERARPHLAEGVAVLPAIIYCSVERTAPGRITHHGSTKMSVPAGADGAAFAELFAGTPFEITQEQDFVTVAWRKLLSNAVVNPITALTLRRIVVFNDPAIEELARGLMGEVIRVANAEGARLTDGDVTRILEGYRRMTGDGGSSMLYDRLAGRPLEHAHLTGAVVAAAERHGIDVPLNRAILALAGAASGQGLAGDR</sequence>
<dbReference type="GO" id="GO:0008677">
    <property type="term" value="F:2-dehydropantoate 2-reductase activity"/>
    <property type="evidence" value="ECO:0007669"/>
    <property type="project" value="UniProtKB-EC"/>
</dbReference>
<evidence type="ECO:0000256" key="9">
    <source>
        <dbReference type="ARBA" id="ARBA00048793"/>
    </source>
</evidence>
<feature type="region of interest" description="Disordered" evidence="11">
    <location>
        <begin position="1"/>
        <end position="36"/>
    </location>
</feature>
<dbReference type="InterPro" id="IPR051402">
    <property type="entry name" value="KPR-Related"/>
</dbReference>
<keyword evidence="6 10" id="KW-0521">NADP</keyword>
<evidence type="ECO:0000256" key="5">
    <source>
        <dbReference type="ARBA" id="ARBA00022655"/>
    </source>
</evidence>
<dbReference type="InterPro" id="IPR013332">
    <property type="entry name" value="KPR_N"/>
</dbReference>
<dbReference type="KEGG" id="mtea:DK419_06280"/>
<dbReference type="OrthoDB" id="9796561at2"/>
<protein>
    <recommendedName>
        <fullName evidence="4 10">2-dehydropantoate 2-reductase</fullName>
        <ecNumber evidence="3 10">1.1.1.169</ecNumber>
    </recommendedName>
    <alternativeName>
        <fullName evidence="8 10">Ketopantoate reductase</fullName>
    </alternativeName>
</protein>
<dbReference type="FunFam" id="1.10.1040.10:FF:000017">
    <property type="entry name" value="2-dehydropantoate 2-reductase"/>
    <property type="match status" value="1"/>
</dbReference>
<dbReference type="UniPathway" id="UPA00028">
    <property type="reaction ID" value="UER00004"/>
</dbReference>
<evidence type="ECO:0000256" key="4">
    <source>
        <dbReference type="ARBA" id="ARBA00019465"/>
    </source>
</evidence>
<evidence type="ECO:0000313" key="14">
    <source>
        <dbReference type="EMBL" id="AWN45966.1"/>
    </source>
</evidence>
<evidence type="ECO:0000256" key="10">
    <source>
        <dbReference type="RuleBase" id="RU362068"/>
    </source>
</evidence>
<feature type="domain" description="Ketopantoate reductase N-terminal" evidence="12">
    <location>
        <begin position="42"/>
        <end position="182"/>
    </location>
</feature>
<dbReference type="Proteomes" id="UP000245444">
    <property type="component" value="Chromosome"/>
</dbReference>
<evidence type="ECO:0000313" key="15">
    <source>
        <dbReference type="Proteomes" id="UP000245444"/>
    </source>
</evidence>
<evidence type="ECO:0000256" key="6">
    <source>
        <dbReference type="ARBA" id="ARBA00022857"/>
    </source>
</evidence>
<dbReference type="PANTHER" id="PTHR21708:SF26">
    <property type="entry name" value="2-DEHYDROPANTOATE 2-REDUCTASE"/>
    <property type="match status" value="1"/>
</dbReference>
<dbReference type="NCBIfam" id="NF005091">
    <property type="entry name" value="PRK06522.2-2"/>
    <property type="match status" value="1"/>
</dbReference>
<dbReference type="InterPro" id="IPR003710">
    <property type="entry name" value="ApbA"/>
</dbReference>
<dbReference type="AlphaFoldDB" id="A0A2U8WKX6"/>
<evidence type="ECO:0000256" key="3">
    <source>
        <dbReference type="ARBA" id="ARBA00013014"/>
    </source>
</evidence>
<dbReference type="GO" id="GO:0005737">
    <property type="term" value="C:cytoplasm"/>
    <property type="evidence" value="ECO:0007669"/>
    <property type="project" value="TreeGrafter"/>
</dbReference>
<dbReference type="Pfam" id="PF08546">
    <property type="entry name" value="ApbA_C"/>
    <property type="match status" value="1"/>
</dbReference>
<dbReference type="EC" id="1.1.1.169" evidence="3 10"/>
<dbReference type="Pfam" id="PF02558">
    <property type="entry name" value="ApbA"/>
    <property type="match status" value="1"/>
</dbReference>
<dbReference type="Gene3D" id="3.40.50.720">
    <property type="entry name" value="NAD(P)-binding Rossmann-like Domain"/>
    <property type="match status" value="1"/>
</dbReference>
<keyword evidence="15" id="KW-1185">Reference proteome</keyword>
<evidence type="ECO:0000256" key="1">
    <source>
        <dbReference type="ARBA" id="ARBA00004994"/>
    </source>
</evidence>
<dbReference type="PANTHER" id="PTHR21708">
    <property type="entry name" value="PROBABLE 2-DEHYDROPANTOATE 2-REDUCTASE"/>
    <property type="match status" value="1"/>
</dbReference>
<reference evidence="14 15" key="1">
    <citation type="submission" date="2018-05" db="EMBL/GenBank/DDBJ databases">
        <title>Complete Genome Sequence of Methylobacterium sp. 17Sr1-28.</title>
        <authorList>
            <person name="Srinivasan S."/>
        </authorList>
    </citation>
    <scope>NUCLEOTIDE SEQUENCE [LARGE SCALE GENOMIC DNA]</scope>
    <source>
        <strain evidence="14 15">17Sr1-28</strain>
    </source>
</reference>
<dbReference type="EMBL" id="CP029553">
    <property type="protein sequence ID" value="AWN45966.1"/>
    <property type="molecule type" value="Genomic_DNA"/>
</dbReference>
<evidence type="ECO:0000256" key="8">
    <source>
        <dbReference type="ARBA" id="ARBA00032024"/>
    </source>
</evidence>
<gene>
    <name evidence="14" type="ORF">DK419_06280</name>
</gene>